<dbReference type="OrthoDB" id="605297at2"/>
<protein>
    <submittedName>
        <fullName evidence="1">Uncharacterized protein</fullName>
    </submittedName>
</protein>
<evidence type="ECO:0000313" key="2">
    <source>
        <dbReference type="Proteomes" id="UP000011058"/>
    </source>
</evidence>
<dbReference type="RefSeq" id="WP_015329963.1">
    <property type="nucleotide sequence ID" value="NC_020054.1"/>
</dbReference>
<sequence>MLPSSNSSVRLRQLRRPLLLLAILIGFACAGGDEGEFWSLFQPETANTQPDDRLYAFTPLLYNTDYSGFDDGATDDSLSNEANVKAWTAYLGNGYTADQVEAALADSAAGPLVARLAQTNAPAATYLRFAYEAQAASAHGSAWERVPGDTTQLRSLATKARQQAQTAADPFLKERYAFQAVKLADEAGEFARSREAYDQLVGSLSKRTFISDWARARQAGALLSLGEKDRALFEFAQVFANCPSRRHAAERSIRMGNLHFTEGALKLAKTDAERVAIYAICAIQPKQDGLPLLEKMVALDPKHPLNELVLTREINRNEYYAKQTRWTGYVDAENDRTDSLNFESRRTSVADYNQKLLAFAEGAAKNTALGNPALYLTAAAYLHYLAGDYTAAKTTLDEAAKQPTSNSALKQQIALQQMLLLSAQPDVPEAPTETQFVSYLTQFQQNAETRYDNGAAPYNFRFANALSAAGLQMADRYLSGAAATSGGWLSSCSSKKKAETVNGPNAAKAFLMRVIAAKARSTNFYGDDQLTLEDSTDTPTAQAVADFVTKPSGEFDERLAKLAGFDADVAYQLLGRRNIAVGNYEAAALAFAKVSPKAWASEAYTTNLTVDPFTVNFPDEGKPASKVSPLQFVQRLADLQTKAKQAAASQQRGDVVAQLHYELGCGAYNLSYWGNAWILNRRARSSAEPLLYGQTAATFERILQDPYYVNTIALHHFEQAAQLAQSPELAAKATYLAARCQHDALRVRREIEKEKTGTYVDDEDPAFNQKIAGIARAEYDSSASVFRQRFRSTRFAQDMLTNCALYKDVVQ</sequence>
<organism evidence="1 2">
    <name type="scientific">Fibrella aestuarina BUZ 2</name>
    <dbReference type="NCBI Taxonomy" id="1166018"/>
    <lineage>
        <taxon>Bacteria</taxon>
        <taxon>Pseudomonadati</taxon>
        <taxon>Bacteroidota</taxon>
        <taxon>Cytophagia</taxon>
        <taxon>Cytophagales</taxon>
        <taxon>Spirosomataceae</taxon>
        <taxon>Fibrella</taxon>
    </lineage>
</organism>
<dbReference type="KEGG" id="fae:FAES_0852"/>
<dbReference type="PATRIC" id="fig|1166018.3.peg.2569"/>
<gene>
    <name evidence="1" type="ORF">FAES_0852</name>
</gene>
<accession>I0K410</accession>
<evidence type="ECO:0000313" key="1">
    <source>
        <dbReference type="EMBL" id="CCG98863.1"/>
    </source>
</evidence>
<dbReference type="eggNOG" id="ENOG502Z7P2">
    <property type="taxonomic scope" value="Bacteria"/>
</dbReference>
<name>I0K410_9BACT</name>
<proteinExistence type="predicted"/>
<dbReference type="AlphaFoldDB" id="I0K410"/>
<keyword evidence="2" id="KW-1185">Reference proteome</keyword>
<dbReference type="STRING" id="1166018.FAES_0852"/>
<dbReference type="EMBL" id="HE796683">
    <property type="protein sequence ID" value="CCG98863.1"/>
    <property type="molecule type" value="Genomic_DNA"/>
</dbReference>
<dbReference type="Proteomes" id="UP000011058">
    <property type="component" value="Chromosome"/>
</dbReference>
<dbReference type="HOGENOM" id="CLU_018090_0_0_10"/>
<reference evidence="1 2" key="1">
    <citation type="journal article" date="2012" name="J. Bacteriol.">
        <title>Genome Sequence of Fibrella aestuarina BUZ 2T, a Filamentous Marine Bacterium.</title>
        <authorList>
            <person name="Filippini M."/>
            <person name="Qi W."/>
            <person name="Blom J."/>
            <person name="Goesmann A."/>
            <person name="Smits T.H."/>
            <person name="Bagheri H.C."/>
        </authorList>
    </citation>
    <scope>NUCLEOTIDE SEQUENCE [LARGE SCALE GENOMIC DNA]</scope>
    <source>
        <strain evidence="2">BUZ 2T</strain>
    </source>
</reference>